<dbReference type="RefSeq" id="WP_191111043.1">
    <property type="nucleotide sequence ID" value="NZ_CP061738.1"/>
</dbReference>
<dbReference type="EMBL" id="CP061738">
    <property type="protein sequence ID" value="QOD38239.1"/>
    <property type="molecule type" value="Genomic_DNA"/>
</dbReference>
<keyword evidence="5" id="KW-0289">Folate biosynthesis</keyword>
<gene>
    <name evidence="9" type="ORF">ID128_05675</name>
</gene>
<dbReference type="InterPro" id="IPR043133">
    <property type="entry name" value="GTP-CH-I_C/QueF"/>
</dbReference>
<dbReference type="EC" id="4.1.2.25" evidence="4"/>
<dbReference type="GO" id="GO:0004150">
    <property type="term" value="F:dihydroneopterin aldolase activity"/>
    <property type="evidence" value="ECO:0007669"/>
    <property type="project" value="UniProtKB-EC"/>
</dbReference>
<dbReference type="Pfam" id="PF02152">
    <property type="entry name" value="FolB"/>
    <property type="match status" value="1"/>
</dbReference>
<dbReference type="AlphaFoldDB" id="A0A7L7YQD1"/>
<evidence type="ECO:0000256" key="4">
    <source>
        <dbReference type="ARBA" id="ARBA00013043"/>
    </source>
</evidence>
<reference evidence="9 10" key="1">
    <citation type="submission" date="2020-09" db="EMBL/GenBank/DDBJ databases">
        <title>An Earliest Endosymbiont, Wolbachia massiliensis sp. nov., Strain PL13 From the Bed Bug (Cimex hemipterius), Type strain of a New supergroup T.</title>
        <authorList>
            <person name="Laidoudi Y."/>
            <person name="Levasseur A."/>
            <person name="Medkour H."/>
            <person name="Maaloum M."/>
            <person name="BenKhedher M."/>
            <person name="Sambou M."/>
            <person name="Bassene H."/>
            <person name="Davoust B."/>
            <person name="Fenollar F."/>
            <person name="Raoult D."/>
            <person name="Mediannikov O."/>
        </authorList>
    </citation>
    <scope>NUCLEOTIDE SEQUENCE [LARGE SCALE GENOMIC DNA]</scope>
    <source>
        <strain evidence="9 10">PL13</strain>
    </source>
</reference>
<comment type="catalytic activity">
    <reaction evidence="1">
        <text>7,8-dihydroneopterin = 6-hydroxymethyl-7,8-dihydropterin + glycolaldehyde</text>
        <dbReference type="Rhea" id="RHEA:10540"/>
        <dbReference type="ChEBI" id="CHEBI:17001"/>
        <dbReference type="ChEBI" id="CHEBI:17071"/>
        <dbReference type="ChEBI" id="CHEBI:44841"/>
        <dbReference type="EC" id="4.1.2.25"/>
    </reaction>
</comment>
<keyword evidence="6" id="KW-0456">Lyase</keyword>
<comment type="pathway">
    <text evidence="2">Cofactor biosynthesis; tetrahydrofolate biosynthesis; 2-amino-4-hydroxy-6-hydroxymethyl-7,8-dihydropteridine diphosphate from 7,8-dihydroneopterin triphosphate: step 3/4.</text>
</comment>
<dbReference type="SUPFAM" id="SSF55620">
    <property type="entry name" value="Tetrahydrobiopterin biosynthesis enzymes-like"/>
    <property type="match status" value="1"/>
</dbReference>
<dbReference type="InterPro" id="IPR006156">
    <property type="entry name" value="Dihydroneopterin_aldolase"/>
</dbReference>
<evidence type="ECO:0000256" key="3">
    <source>
        <dbReference type="ARBA" id="ARBA00005708"/>
    </source>
</evidence>
<dbReference type="SMART" id="SM00905">
    <property type="entry name" value="FolB"/>
    <property type="match status" value="1"/>
</dbReference>
<organism evidence="9 10">
    <name type="scientific">Candidatus Wolbachia massiliensis</name>
    <dbReference type="NCBI Taxonomy" id="1845000"/>
    <lineage>
        <taxon>Bacteria</taxon>
        <taxon>Pseudomonadati</taxon>
        <taxon>Pseudomonadota</taxon>
        <taxon>Alphaproteobacteria</taxon>
        <taxon>Rickettsiales</taxon>
        <taxon>Anaplasmataceae</taxon>
        <taxon>Wolbachieae</taxon>
        <taxon>Wolbachia</taxon>
    </lineage>
</organism>
<comment type="similarity">
    <text evidence="3">Belongs to the DHNA family.</text>
</comment>
<dbReference type="KEGG" id="wms:ID128_05675"/>
<dbReference type="Gene3D" id="3.30.1130.10">
    <property type="match status" value="1"/>
</dbReference>
<evidence type="ECO:0000313" key="10">
    <source>
        <dbReference type="Proteomes" id="UP000516514"/>
    </source>
</evidence>
<proteinExistence type="inferred from homology"/>
<dbReference type="NCBIfam" id="TIGR00526">
    <property type="entry name" value="folB_dom"/>
    <property type="match status" value="1"/>
</dbReference>
<name>A0A7L7YQD1_9RICK</name>
<evidence type="ECO:0000256" key="5">
    <source>
        <dbReference type="ARBA" id="ARBA00022909"/>
    </source>
</evidence>
<dbReference type="PANTHER" id="PTHR42844:SF1">
    <property type="entry name" value="DIHYDRONEOPTERIN ALDOLASE 1-RELATED"/>
    <property type="match status" value="1"/>
</dbReference>
<evidence type="ECO:0000256" key="2">
    <source>
        <dbReference type="ARBA" id="ARBA00005013"/>
    </source>
</evidence>
<dbReference type="GO" id="GO:0046656">
    <property type="term" value="P:folic acid biosynthetic process"/>
    <property type="evidence" value="ECO:0007669"/>
    <property type="project" value="UniProtKB-KW"/>
</dbReference>
<dbReference type="InterPro" id="IPR006157">
    <property type="entry name" value="FolB_dom"/>
</dbReference>
<dbReference type="GO" id="GO:0005737">
    <property type="term" value="C:cytoplasm"/>
    <property type="evidence" value="ECO:0007669"/>
    <property type="project" value="TreeGrafter"/>
</dbReference>
<evidence type="ECO:0000259" key="8">
    <source>
        <dbReference type="SMART" id="SM00905"/>
    </source>
</evidence>
<evidence type="ECO:0000256" key="7">
    <source>
        <dbReference type="ARBA" id="ARBA00032903"/>
    </source>
</evidence>
<evidence type="ECO:0000256" key="6">
    <source>
        <dbReference type="ARBA" id="ARBA00023239"/>
    </source>
</evidence>
<evidence type="ECO:0000313" key="9">
    <source>
        <dbReference type="EMBL" id="QOD38239.1"/>
    </source>
</evidence>
<protein>
    <recommendedName>
        <fullName evidence="4">dihydroneopterin aldolase</fullName>
        <ecNumber evidence="4">4.1.2.25</ecNumber>
    </recommendedName>
    <alternativeName>
        <fullName evidence="7">7,8-dihydroneopterin aldolase</fullName>
    </alternativeName>
</protein>
<dbReference type="Proteomes" id="UP000516514">
    <property type="component" value="Chromosome"/>
</dbReference>
<dbReference type="PANTHER" id="PTHR42844">
    <property type="entry name" value="DIHYDRONEOPTERIN ALDOLASE 1-RELATED"/>
    <property type="match status" value="1"/>
</dbReference>
<evidence type="ECO:0000256" key="1">
    <source>
        <dbReference type="ARBA" id="ARBA00001353"/>
    </source>
</evidence>
<accession>A0A7L7YQD1</accession>
<sequence length="139" mass="16064">MEYTLNKKPFCNLLVQDLRLWAHLGCSAEEKFHPQLVSINVDFAFKFSPLGCITDRLEDTVSYLEVVQSIQSLVQNKQFNLIEHFTHDVYRTINNLVVQKRHIISFIRVTTKKVAPPVPGVHGGVFFTYCDTLHEQEDD</sequence>
<feature type="domain" description="Dihydroneopterin aldolase/epimerase" evidence="8">
    <location>
        <begin position="13"/>
        <end position="131"/>
    </location>
</feature>
<keyword evidence="10" id="KW-1185">Reference proteome</keyword>